<keyword evidence="3" id="KW-1185">Reference proteome</keyword>
<evidence type="ECO:0000313" key="3">
    <source>
        <dbReference type="Proteomes" id="UP000219048"/>
    </source>
</evidence>
<evidence type="ECO:0000256" key="1">
    <source>
        <dbReference type="SAM" id="Phobius"/>
    </source>
</evidence>
<accession>A0A285MYH1</accession>
<dbReference type="RefSeq" id="WP_097046303.1">
    <property type="nucleotide sequence ID" value="NZ_OBEH01000004.1"/>
</dbReference>
<feature type="transmembrane region" description="Helical" evidence="1">
    <location>
        <begin position="51"/>
        <end position="72"/>
    </location>
</feature>
<proteinExistence type="predicted"/>
<feature type="transmembrane region" description="Helical" evidence="1">
    <location>
        <begin position="92"/>
        <end position="114"/>
    </location>
</feature>
<sequence>MENQTNQFTPNKFMKTLSIIHLGLISWPTIVAVIVYLNTQSASFNFADTDNMFLVVVPIFALSSVFLGDFIFKQSIKNIPRTSSLKQKLTRFQTASIIKYGLIEAAAFFGVIGYYMTNNLAFLMISVILILYFFMLRPTKEKIMRVLNLKGSDRDQFNRPNQPLE</sequence>
<keyword evidence="1" id="KW-0812">Transmembrane</keyword>
<dbReference type="EMBL" id="OBEH01000004">
    <property type="protein sequence ID" value="SNZ00836.1"/>
    <property type="molecule type" value="Genomic_DNA"/>
</dbReference>
<dbReference type="Proteomes" id="UP000219048">
    <property type="component" value="Unassembled WGS sequence"/>
</dbReference>
<evidence type="ECO:0000313" key="2">
    <source>
        <dbReference type="EMBL" id="SNZ00836.1"/>
    </source>
</evidence>
<dbReference type="AlphaFoldDB" id="A0A285MYH1"/>
<feature type="transmembrane region" description="Helical" evidence="1">
    <location>
        <begin position="120"/>
        <end position="136"/>
    </location>
</feature>
<gene>
    <name evidence="2" type="ORF">SAMN06265377_2663</name>
</gene>
<organism evidence="2 3">
    <name type="scientific">Flagellimonas pacifica</name>
    <dbReference type="NCBI Taxonomy" id="1247520"/>
    <lineage>
        <taxon>Bacteria</taxon>
        <taxon>Pseudomonadati</taxon>
        <taxon>Bacteroidota</taxon>
        <taxon>Flavobacteriia</taxon>
        <taxon>Flavobacteriales</taxon>
        <taxon>Flavobacteriaceae</taxon>
        <taxon>Flagellimonas</taxon>
    </lineage>
</organism>
<protein>
    <submittedName>
        <fullName evidence="2">Uncharacterized protein</fullName>
    </submittedName>
</protein>
<feature type="transmembrane region" description="Helical" evidence="1">
    <location>
        <begin position="20"/>
        <end position="39"/>
    </location>
</feature>
<keyword evidence="1" id="KW-1133">Transmembrane helix</keyword>
<reference evidence="3" key="1">
    <citation type="submission" date="2017-09" db="EMBL/GenBank/DDBJ databases">
        <authorList>
            <person name="Varghese N."/>
            <person name="Submissions S."/>
        </authorList>
    </citation>
    <scope>NUCLEOTIDE SEQUENCE [LARGE SCALE GENOMIC DNA]</scope>
    <source>
        <strain evidence="3">DSM 25885</strain>
    </source>
</reference>
<name>A0A285MYH1_9FLAO</name>
<dbReference type="OrthoDB" id="1151358at2"/>
<keyword evidence="1" id="KW-0472">Membrane</keyword>